<dbReference type="SMART" id="SM00181">
    <property type="entry name" value="EGF"/>
    <property type="match status" value="9"/>
</dbReference>
<dbReference type="Gene3D" id="2.10.25.10">
    <property type="entry name" value="Laminin"/>
    <property type="match status" value="14"/>
</dbReference>
<feature type="domain" description="EGF-like" evidence="5">
    <location>
        <begin position="1024"/>
        <end position="1064"/>
    </location>
</feature>
<accession>A0A0N4ZGD6</accession>
<evidence type="ECO:0000313" key="6">
    <source>
        <dbReference type="Proteomes" id="UP000038045"/>
    </source>
</evidence>
<protein>
    <submittedName>
        <fullName evidence="7">TIL domain-containing protein</fullName>
    </submittedName>
</protein>
<dbReference type="PANTHER" id="PTHR23259:SF70">
    <property type="entry name" value="ACCESSORY GLAND PROTEIN ACP62F-RELATED"/>
    <property type="match status" value="1"/>
</dbReference>
<feature type="domain" description="EGF-like" evidence="5">
    <location>
        <begin position="104"/>
        <end position="144"/>
    </location>
</feature>
<feature type="signal peptide" evidence="4">
    <location>
        <begin position="1"/>
        <end position="18"/>
    </location>
</feature>
<reference evidence="7" key="1">
    <citation type="submission" date="2017-02" db="UniProtKB">
        <authorList>
            <consortium name="WormBaseParasite"/>
        </authorList>
    </citation>
    <scope>IDENTIFICATION</scope>
</reference>
<dbReference type="InterPro" id="IPR000742">
    <property type="entry name" value="EGF"/>
</dbReference>
<dbReference type="Pfam" id="PF01826">
    <property type="entry name" value="TIL"/>
    <property type="match status" value="11"/>
</dbReference>
<dbReference type="SUPFAM" id="SSF57567">
    <property type="entry name" value="Serine protease inhibitors"/>
    <property type="match status" value="12"/>
</dbReference>
<dbReference type="GO" id="GO:0004867">
    <property type="term" value="F:serine-type endopeptidase inhibitor activity"/>
    <property type="evidence" value="ECO:0007669"/>
    <property type="project" value="UniProtKB-KW"/>
</dbReference>
<evidence type="ECO:0000313" key="7">
    <source>
        <dbReference type="WBParaSite" id="PTRK_0000684400.1"/>
    </source>
</evidence>
<feature type="domain" description="EGF-like" evidence="5">
    <location>
        <begin position="1091"/>
        <end position="1131"/>
    </location>
</feature>
<dbReference type="PANTHER" id="PTHR23259">
    <property type="entry name" value="RIDDLE"/>
    <property type="match status" value="1"/>
</dbReference>
<feature type="domain" description="EGF-like" evidence="5">
    <location>
        <begin position="221"/>
        <end position="259"/>
    </location>
</feature>
<keyword evidence="6" id="KW-1185">Reference proteome</keyword>
<feature type="domain" description="EGF-like" evidence="5">
    <location>
        <begin position="769"/>
        <end position="800"/>
    </location>
</feature>
<evidence type="ECO:0000259" key="5">
    <source>
        <dbReference type="SMART" id="SM00181"/>
    </source>
</evidence>
<name>A0A0N4ZGD6_PARTI</name>
<keyword evidence="3" id="KW-1015">Disulfide bond</keyword>
<feature type="chain" id="PRO_5005891662" evidence="4">
    <location>
        <begin position="19"/>
        <end position="1148"/>
    </location>
</feature>
<dbReference type="CDD" id="cd19941">
    <property type="entry name" value="TIL"/>
    <property type="match status" value="10"/>
</dbReference>
<feature type="domain" description="EGF-like" evidence="5">
    <location>
        <begin position="828"/>
        <end position="866"/>
    </location>
</feature>
<feature type="domain" description="EGF-like" evidence="5">
    <location>
        <begin position="961"/>
        <end position="996"/>
    </location>
</feature>
<keyword evidence="1" id="KW-0646">Protease inhibitor</keyword>
<dbReference type="InterPro" id="IPR002919">
    <property type="entry name" value="TIL_dom"/>
</dbReference>
<keyword evidence="4" id="KW-0732">Signal</keyword>
<evidence type="ECO:0000256" key="3">
    <source>
        <dbReference type="ARBA" id="ARBA00023157"/>
    </source>
</evidence>
<feature type="domain" description="EGF-like" evidence="5">
    <location>
        <begin position="366"/>
        <end position="405"/>
    </location>
</feature>
<evidence type="ECO:0000256" key="4">
    <source>
        <dbReference type="SAM" id="SignalP"/>
    </source>
</evidence>
<dbReference type="WBParaSite" id="PTRK_0000684400.1">
    <property type="protein sequence ID" value="PTRK_0000684400.1"/>
    <property type="gene ID" value="PTRK_0000684400"/>
</dbReference>
<dbReference type="InterPro" id="IPR051368">
    <property type="entry name" value="SerProtInhib-TIL_Domain"/>
</dbReference>
<evidence type="ECO:0000256" key="2">
    <source>
        <dbReference type="ARBA" id="ARBA00022900"/>
    </source>
</evidence>
<dbReference type="STRING" id="131310.A0A0N4ZGD6"/>
<keyword evidence="2" id="KW-0722">Serine protease inhibitor</keyword>
<dbReference type="AlphaFoldDB" id="A0A0N4ZGD6"/>
<dbReference type="Proteomes" id="UP000038045">
    <property type="component" value="Unplaced"/>
</dbReference>
<evidence type="ECO:0000256" key="1">
    <source>
        <dbReference type="ARBA" id="ARBA00022690"/>
    </source>
</evidence>
<dbReference type="InterPro" id="IPR036084">
    <property type="entry name" value="Ser_inhib-like_sf"/>
</dbReference>
<organism evidence="6 7">
    <name type="scientific">Parastrongyloides trichosuri</name>
    <name type="common">Possum-specific nematode worm</name>
    <dbReference type="NCBI Taxonomy" id="131310"/>
    <lineage>
        <taxon>Eukaryota</taxon>
        <taxon>Metazoa</taxon>
        <taxon>Ecdysozoa</taxon>
        <taxon>Nematoda</taxon>
        <taxon>Chromadorea</taxon>
        <taxon>Rhabditida</taxon>
        <taxon>Tylenchina</taxon>
        <taxon>Panagrolaimomorpha</taxon>
        <taxon>Strongyloidoidea</taxon>
        <taxon>Strongyloididae</taxon>
        <taxon>Parastrongyloides</taxon>
    </lineage>
</organism>
<sequence>MKYLIILTIIVNFSEVLSKVDNVCMGNFTFDDSEFLCNNLCMNPFQIKCVRKEYTTTRCECYGKYAVDKDNNCRLKTECPYYRPTVTTIKPTTSKCSKNEVFSKCKPKCIATCKNKKPKCKSKCDGSGCICKKGYVRNDKNKCVLIKKCPKTQSTKKCGKNEKYRRIPYCLYFCKDNKSDRRCRDQKGKHACVIILFIILIKVSSREICKGNLTYDSSLYVCAQNCSNLNLKVCSKEILLESRCTCIDDYAYDNNGNCILVSDCPGFKGITVTTTKRPTTIRCGSNTMLSKCFTKCNPTCKNKYPKCSKTRNCKDIGCICKKNYVSINDKCVPVKQCTVKTTTTAKTTTTVKETPISCGVNMEWTWCSPTCTDTCEGMIGQCSDKCDTATCVCKAGYVLGRGKCIPRDQCHTTTPQGTTYRFFTTTPCPPNMFFNYCPSSCPETCEGIQRCSRKCGSMGCSCNKGFVLHNGVCVRRELCNMLININECKVHERWSDCPPKCPETCEGIRPCSRMCAPAGCICEKGYVRNGTDCIPRENCFTQTSTTTTLKTTTKKSCVKNQKWRKLSRCIEYCVNKSVKKECKDRKGESDCFLYIQLIFVLVHFSNGSKSSNAEKCNGNLTLSSKVGKKCDQYCLNLKEESCISSETKKKLCQCSGDYAFDSNLNCIKKKDCPKQVSTTSKPSTLKCRTNEVLSKCVSQCLATCQNKKPKCPKDCGESGCVCKKNYVLHKGKCILNKKCPKVTTTKKPTTPKCSKNMEWSTCPPLCLETCAGLPDKCPNTCGDPKCICKSGFVLNGTDCILKSKCPVGTTLAPIKTTKFCGENMIWATCPSKCPETCEGTKPCVRMCDPPRCVCKPGYVLNMGICVPRESCVVKTTTFKPTTVKCGANMEWSNCTRFCPETCFIKRSCSIRCGPPGCQCVKGFVRYNGNCIKKTDCPATTQRPTTTPSCPDKMEWSTCPTKCPRKCSNLNPTCSKDCAEAACICKKGFVLYHQRCVPESKCPSQPITTSKPSIITCGKNMIWQECPSKCEESCFEKLPSFCDLSCDTPRCVCMPGYTKYLGSCIPVSMCPSLTTSKPNKCSKNSKYQQVPDCVRYCKEGTVKKYCSSEYKNKRACVCVEGYIKDKMTKECIPRKECKKQKLLYRRYIF</sequence>
<feature type="domain" description="EGF-like" evidence="5">
    <location>
        <begin position="629"/>
        <end position="667"/>
    </location>
</feature>
<proteinExistence type="predicted"/>